<protein>
    <submittedName>
        <fullName evidence="1">Uncharacterized protein</fullName>
    </submittedName>
</protein>
<comment type="caution">
    <text evidence="1">The sequence shown here is derived from an EMBL/GenBank/DDBJ whole genome shotgun (WGS) entry which is preliminary data.</text>
</comment>
<name>A0A314UQJ6_PRUYE</name>
<keyword evidence="2" id="KW-1185">Reference proteome</keyword>
<dbReference type="Proteomes" id="UP000250321">
    <property type="component" value="Unassembled WGS sequence"/>
</dbReference>
<evidence type="ECO:0000313" key="1">
    <source>
        <dbReference type="EMBL" id="PQM38922.1"/>
    </source>
</evidence>
<proteinExistence type="predicted"/>
<dbReference type="STRING" id="2094558.A0A314UQJ6"/>
<sequence length="53" mass="6188">MAELCQEARELKEKFMSFDINHVLKDYNFDADVQANRAINLQDGKVEVDWNGK</sequence>
<accession>A0A314UQJ6</accession>
<evidence type="ECO:0000313" key="2">
    <source>
        <dbReference type="Proteomes" id="UP000250321"/>
    </source>
</evidence>
<gene>
    <name evidence="1" type="ORF">Pyn_38513</name>
</gene>
<dbReference type="AlphaFoldDB" id="A0A314UQJ6"/>
<dbReference type="EMBL" id="PJQY01003260">
    <property type="protein sequence ID" value="PQM38922.1"/>
    <property type="molecule type" value="Genomic_DNA"/>
</dbReference>
<reference evidence="1 2" key="1">
    <citation type="submission" date="2018-02" db="EMBL/GenBank/DDBJ databases">
        <title>Draft genome of wild Prunus yedoensis var. nudiflora.</title>
        <authorList>
            <person name="Baek S."/>
            <person name="Kim J.-H."/>
            <person name="Choi K."/>
            <person name="Kim G.-B."/>
            <person name="Cho A."/>
            <person name="Jang H."/>
            <person name="Shin C.-H."/>
            <person name="Yu H.-J."/>
            <person name="Mun J.-H."/>
        </authorList>
    </citation>
    <scope>NUCLEOTIDE SEQUENCE [LARGE SCALE GENOMIC DNA]</scope>
    <source>
        <strain evidence="2">cv. Jeju island</strain>
        <tissue evidence="1">Leaf</tissue>
    </source>
</reference>
<organism evidence="1 2">
    <name type="scientific">Prunus yedoensis var. nudiflora</name>
    <dbReference type="NCBI Taxonomy" id="2094558"/>
    <lineage>
        <taxon>Eukaryota</taxon>
        <taxon>Viridiplantae</taxon>
        <taxon>Streptophyta</taxon>
        <taxon>Embryophyta</taxon>
        <taxon>Tracheophyta</taxon>
        <taxon>Spermatophyta</taxon>
        <taxon>Magnoliopsida</taxon>
        <taxon>eudicotyledons</taxon>
        <taxon>Gunneridae</taxon>
        <taxon>Pentapetalae</taxon>
        <taxon>rosids</taxon>
        <taxon>fabids</taxon>
        <taxon>Rosales</taxon>
        <taxon>Rosaceae</taxon>
        <taxon>Amygdaloideae</taxon>
        <taxon>Amygdaleae</taxon>
        <taxon>Prunus</taxon>
    </lineage>
</organism>
<dbReference type="OrthoDB" id="2016287at2759"/>